<comment type="caution">
    <text evidence="1">The sequence shown here is derived from an EMBL/GenBank/DDBJ whole genome shotgun (WGS) entry which is preliminary data.</text>
</comment>
<reference evidence="1 2" key="1">
    <citation type="submission" date="2020-08" db="EMBL/GenBank/DDBJ databases">
        <title>Plant Genome Project.</title>
        <authorList>
            <person name="Zhang R.-G."/>
        </authorList>
    </citation>
    <scope>NUCLEOTIDE SEQUENCE [LARGE SCALE GENOMIC DNA]</scope>
    <source>
        <tissue evidence="1">Rhizome</tissue>
    </source>
</reference>
<dbReference type="AlphaFoldDB" id="A0A8J5LU42"/>
<evidence type="ECO:0000313" key="1">
    <source>
        <dbReference type="EMBL" id="KAG6535019.1"/>
    </source>
</evidence>
<keyword evidence="2" id="KW-1185">Reference proteome</keyword>
<dbReference type="EMBL" id="JACMSC010000002">
    <property type="protein sequence ID" value="KAG6535019.1"/>
    <property type="molecule type" value="Genomic_DNA"/>
</dbReference>
<gene>
    <name evidence="1" type="ORF">ZIOFF_008936</name>
</gene>
<dbReference type="PANTHER" id="PTHR33566">
    <property type="entry name" value="EN/SPM-LIKE TRANSPOSON-RELATED"/>
    <property type="match status" value="1"/>
</dbReference>
<accession>A0A8J5LU42</accession>
<dbReference type="Proteomes" id="UP000734854">
    <property type="component" value="Unassembled WGS sequence"/>
</dbReference>
<protein>
    <submittedName>
        <fullName evidence="1">Uncharacterized protein</fullName>
    </submittedName>
</protein>
<evidence type="ECO:0000313" key="2">
    <source>
        <dbReference type="Proteomes" id="UP000734854"/>
    </source>
</evidence>
<sequence length="215" mass="24252">MSEKEIREDDFLNMDTIMSHSQSCALIKEFSTVELGQYHSRALEIENSIVSPEKSENHTKQDRSVAGLIYYMKLDHGPLAAKLPLTKDVLGVVATLGKVHDDNLSRPYVGEFIPEDLQRRLTLLKPRLANGETPPEFIGFAVNMTDLDHPNNIFNCHHNRLPNYHGNNSLHIYIVISTAANVSEFCYPNKVSGFLFSYLANAITEFIKMDNSLKA</sequence>
<dbReference type="PANTHER" id="PTHR33566:SF6">
    <property type="entry name" value="PROTEIN DEFECTIVE IN MERISTEM SILENCING 3"/>
    <property type="match status" value="1"/>
</dbReference>
<proteinExistence type="predicted"/>
<name>A0A8J5LU42_ZINOF</name>
<organism evidence="1 2">
    <name type="scientific">Zingiber officinale</name>
    <name type="common">Ginger</name>
    <name type="synonym">Amomum zingiber</name>
    <dbReference type="NCBI Taxonomy" id="94328"/>
    <lineage>
        <taxon>Eukaryota</taxon>
        <taxon>Viridiplantae</taxon>
        <taxon>Streptophyta</taxon>
        <taxon>Embryophyta</taxon>
        <taxon>Tracheophyta</taxon>
        <taxon>Spermatophyta</taxon>
        <taxon>Magnoliopsida</taxon>
        <taxon>Liliopsida</taxon>
        <taxon>Zingiberales</taxon>
        <taxon>Zingiberaceae</taxon>
        <taxon>Zingiber</taxon>
    </lineage>
</organism>